<keyword evidence="3" id="KW-1185">Reference proteome</keyword>
<organismHost>
    <name type="scientific">Mythimna unipuncta</name>
    <name type="common">Armyworm moth</name>
    <name type="synonym">Pseudaletia unipuncta</name>
    <dbReference type="NCBI Taxonomy" id="103831"/>
</organismHost>
<evidence type="ECO:0000313" key="3">
    <source>
        <dbReference type="Proteomes" id="UP000203623"/>
    </source>
</evidence>
<evidence type="ECO:0000256" key="1">
    <source>
        <dbReference type="SAM" id="Coils"/>
    </source>
</evidence>
<dbReference type="KEGG" id="vg:8764004"/>
<feature type="coiled-coil region" evidence="1">
    <location>
        <begin position="206"/>
        <end position="233"/>
    </location>
</feature>
<name>B6S713_GVPU</name>
<evidence type="ECO:0000313" key="2">
    <source>
        <dbReference type="EMBL" id="ACH69494.1"/>
    </source>
</evidence>
<keyword evidence="1" id="KW-0175">Coiled coil</keyword>
<accession>B6S713</accession>
<sequence length="673" mass="78469">MERIEKLKSLISDNDDGIGCWTHKLAIVFRCCGKVYAIQDKEAYYCVLFVPQCLCKPSTNEIAVADYNCYVQNVITDGNGCATLSSCYYSNEMFSTTRYNCSKSKPTPSDVTYLFPKECHEKLSPALQEIHDAGGVWVGAVSVHENLTRLLGTNGKVVVMTDPTGKCDKNDFCGDTLRGDLLHFNIHFDTKKSIILRDKYAAREKNAEEQNAYEESDVEMQDQDEEMEDQEKIVNTDNESKTIENFEDFTLLFCGRDERDADVWAYCDNNTEQFENVRGAVEERDKIISYIENINGANTEYGTPAINTYYGSKLLIYLLDLQNDPVINFYENEIYDKVQNIFKDDPENEEIRRWRSYDGNIHLFQTPGLFKTIQNVTFDAEYKWFVENVYTLTPVLFNRSKINYHCSKPNSVCLPNNEYGSLHSGYTNFDKEFVTRCLNKHYTVLLSDAIKNYARENGNTFEIGSSSEYNKLLKQYKIMNVNKYEKLWRFFDLANVYNFTRQEVHCYNNCRYTVKSGDGYVCNWHAASKSRRYFTLYNRYYNTAFNNLLSGVYNYFICNQHWNPDNGYNIKYVLPAKFVDTYLTPHESNHIHRILKSDMYKPNVITSAQQDSGEFGWPLPKDQHVLTSERKRMLVGLQRQLKHKLYEPDSGPVIKIKRRFETMCMEFENKYSI</sequence>
<dbReference type="RefSeq" id="YP_003422483.1">
    <property type="nucleotide sequence ID" value="NC_013772.1"/>
</dbReference>
<dbReference type="OrthoDB" id="7197at10239"/>
<organism evidence="2 3">
    <name type="scientific">Pseudalatia unipuncta granulosis virus</name>
    <name type="common">PuGV</name>
    <name type="synonym">Pseudalatia unipuncta granulovirus</name>
    <dbReference type="NCBI Taxonomy" id="36355"/>
    <lineage>
        <taxon>Viruses</taxon>
        <taxon>Viruses incertae sedis</taxon>
        <taxon>Naldaviricetes</taxon>
        <taxon>Lefavirales</taxon>
        <taxon>Baculoviridae</taxon>
        <taxon>Betabaculovirus</taxon>
        <taxon>Betabaculovirus myunipunctae</taxon>
    </lineage>
</organism>
<reference evidence="3" key="1">
    <citation type="submission" date="2008-04" db="EMBL/GenBank/DDBJ databases">
        <title>Genome sequence analysis of the Pseudaletia unipuncta granulovirus which was propagated in Pseudaletia separate larvae.</title>
        <authorList>
            <person name="Li Y."/>
            <person name="Tang P."/>
            <person name="Zhang Z."/>
            <person name="Zhang H."/>
            <person name="Qin Q."/>
        </authorList>
    </citation>
    <scope>NUCLEOTIDE SEQUENCE [LARGE SCALE GENOMIC DNA]</scope>
    <source>
        <strain evidence="3">Hawaiin</strain>
    </source>
</reference>
<proteinExistence type="predicted"/>
<dbReference type="EMBL" id="EU678671">
    <property type="protein sequence ID" value="ACH69494.1"/>
    <property type="molecule type" value="Genomic_DNA"/>
</dbReference>
<protein>
    <submittedName>
        <fullName evidence="2">Uncharacterized protein</fullName>
    </submittedName>
</protein>
<dbReference type="Proteomes" id="UP000203623">
    <property type="component" value="Genome"/>
</dbReference>
<dbReference type="GeneID" id="8764004"/>